<keyword evidence="3" id="KW-0547">Nucleotide-binding</keyword>
<evidence type="ECO:0000313" key="8">
    <source>
        <dbReference type="Proteomes" id="UP001228044"/>
    </source>
</evidence>
<name>A0ABT8DY12_9BURK</name>
<organism evidence="7 8">
    <name type="scientific">Roseateles violae</name>
    <dbReference type="NCBI Taxonomy" id="3058042"/>
    <lineage>
        <taxon>Bacteria</taxon>
        <taxon>Pseudomonadati</taxon>
        <taxon>Pseudomonadota</taxon>
        <taxon>Betaproteobacteria</taxon>
        <taxon>Burkholderiales</taxon>
        <taxon>Sphaerotilaceae</taxon>
        <taxon>Roseateles</taxon>
    </lineage>
</organism>
<dbReference type="PROSITE" id="PS00108">
    <property type="entry name" value="PROTEIN_KINASE_ST"/>
    <property type="match status" value="1"/>
</dbReference>
<evidence type="ECO:0000313" key="7">
    <source>
        <dbReference type="EMBL" id="MDN3921944.1"/>
    </source>
</evidence>
<accession>A0ABT8DY12</accession>
<sequence>MPDTGPASISTLPPLAALQAGMVIDGFRLDEQLHEGGMARLWAVSRVEPRPGEDFPLIMKVPRIKGGEDPATIVGFEVEQMLMPALKGPHVPRFVARGDWTRQAYIVMERIEGQTLRPRLDAAPLALEELVEIGSRVALALHSLHRQHVVHLDVKPSNIMFRPDGEVVLVDFGLSRHDHLPDLLEEEFSLPMGTGPYMSPEQVQFIRNDPRSDLFALGVILYHLATGERPFGQPTSVRALRRRLYVDPVPPRAVNPHIPPWLQEIILHCLEVQPERRYQSAAQLALDLRQPLGVQLTRRADLMQVSGGMRRLKRWFFALGAEPRSAAAAAPAAEQLARSPIILAAVDTANASAALLEQLCETVRRIVQTEPGARLACLNVMKTARIGMDELTDKDGRSLHVKQLIALRHWARPISRALSLEDGRLTFHVLEAPDVANAIIEFAARNGADHIVMGARGSSTLRRYLGSVSSQVLAESGCTVTVVRER</sequence>
<dbReference type="InterPro" id="IPR000719">
    <property type="entry name" value="Prot_kinase_dom"/>
</dbReference>
<dbReference type="SMART" id="SM00220">
    <property type="entry name" value="S_TKc"/>
    <property type="match status" value="1"/>
</dbReference>
<dbReference type="GO" id="GO:0016301">
    <property type="term" value="F:kinase activity"/>
    <property type="evidence" value="ECO:0007669"/>
    <property type="project" value="UniProtKB-KW"/>
</dbReference>
<dbReference type="CDD" id="cd00293">
    <property type="entry name" value="USP-like"/>
    <property type="match status" value="1"/>
</dbReference>
<dbReference type="PANTHER" id="PTHR43289:SF34">
    <property type="entry name" value="SERINE_THREONINE-PROTEIN KINASE YBDM-RELATED"/>
    <property type="match status" value="1"/>
</dbReference>
<comment type="caution">
    <text evidence="7">The sequence shown here is derived from an EMBL/GenBank/DDBJ whole genome shotgun (WGS) entry which is preliminary data.</text>
</comment>
<dbReference type="Pfam" id="PF00069">
    <property type="entry name" value="Pkinase"/>
    <property type="match status" value="1"/>
</dbReference>
<protein>
    <submittedName>
        <fullName evidence="7">Bifunctional serine/threonine-protein kinase/universal stress protein</fullName>
    </submittedName>
</protein>
<dbReference type="InterPro" id="IPR006015">
    <property type="entry name" value="Universal_stress_UspA"/>
</dbReference>
<dbReference type="EMBL" id="JAUHHC010000004">
    <property type="protein sequence ID" value="MDN3921944.1"/>
    <property type="molecule type" value="Genomic_DNA"/>
</dbReference>
<feature type="domain" description="Protein kinase" evidence="6">
    <location>
        <begin position="27"/>
        <end position="293"/>
    </location>
</feature>
<dbReference type="CDD" id="cd14014">
    <property type="entry name" value="STKc_PknB_like"/>
    <property type="match status" value="1"/>
</dbReference>
<keyword evidence="4 7" id="KW-0418">Kinase</keyword>
<evidence type="ECO:0000259" key="6">
    <source>
        <dbReference type="PROSITE" id="PS50011"/>
    </source>
</evidence>
<evidence type="ECO:0000256" key="5">
    <source>
        <dbReference type="ARBA" id="ARBA00022840"/>
    </source>
</evidence>
<dbReference type="Gene3D" id="1.10.510.10">
    <property type="entry name" value="Transferase(Phosphotransferase) domain 1"/>
    <property type="match status" value="1"/>
</dbReference>
<keyword evidence="8" id="KW-1185">Reference proteome</keyword>
<dbReference type="SUPFAM" id="SSF52402">
    <property type="entry name" value="Adenine nucleotide alpha hydrolases-like"/>
    <property type="match status" value="1"/>
</dbReference>
<dbReference type="Pfam" id="PF00582">
    <property type="entry name" value="Usp"/>
    <property type="match status" value="1"/>
</dbReference>
<comment type="similarity">
    <text evidence="1">Belongs to the universal stress protein A family.</text>
</comment>
<dbReference type="SUPFAM" id="SSF56112">
    <property type="entry name" value="Protein kinase-like (PK-like)"/>
    <property type="match status" value="1"/>
</dbReference>
<dbReference type="Gene3D" id="3.40.50.620">
    <property type="entry name" value="HUPs"/>
    <property type="match status" value="1"/>
</dbReference>
<dbReference type="InterPro" id="IPR008271">
    <property type="entry name" value="Ser/Thr_kinase_AS"/>
</dbReference>
<dbReference type="PRINTS" id="PR01438">
    <property type="entry name" value="UNVRSLSTRESS"/>
</dbReference>
<dbReference type="InterPro" id="IPR006016">
    <property type="entry name" value="UspA"/>
</dbReference>
<proteinExistence type="inferred from homology"/>
<reference evidence="7 8" key="1">
    <citation type="submission" date="2023-06" db="EMBL/GenBank/DDBJ databases">
        <title>Pelomonas sp. PFR6 16S ribosomal RNA gene Genome sequencing and assembly.</title>
        <authorList>
            <person name="Woo H."/>
        </authorList>
    </citation>
    <scope>NUCLEOTIDE SEQUENCE [LARGE SCALE GENOMIC DNA]</scope>
    <source>
        <strain evidence="7 8">PFR6</strain>
    </source>
</reference>
<dbReference type="RefSeq" id="WP_290360245.1">
    <property type="nucleotide sequence ID" value="NZ_JAUHHC010000004.1"/>
</dbReference>
<keyword evidence="5" id="KW-0067">ATP-binding</keyword>
<dbReference type="InterPro" id="IPR011009">
    <property type="entry name" value="Kinase-like_dom_sf"/>
</dbReference>
<dbReference type="InterPro" id="IPR014729">
    <property type="entry name" value="Rossmann-like_a/b/a_fold"/>
</dbReference>
<evidence type="ECO:0000256" key="2">
    <source>
        <dbReference type="ARBA" id="ARBA00022679"/>
    </source>
</evidence>
<keyword evidence="2" id="KW-0808">Transferase</keyword>
<dbReference type="Proteomes" id="UP001228044">
    <property type="component" value="Unassembled WGS sequence"/>
</dbReference>
<evidence type="ECO:0000256" key="4">
    <source>
        <dbReference type="ARBA" id="ARBA00022777"/>
    </source>
</evidence>
<gene>
    <name evidence="7" type="ORF">QWJ38_16765</name>
</gene>
<evidence type="ECO:0000256" key="3">
    <source>
        <dbReference type="ARBA" id="ARBA00022741"/>
    </source>
</evidence>
<dbReference type="PROSITE" id="PS50011">
    <property type="entry name" value="PROTEIN_KINASE_DOM"/>
    <property type="match status" value="1"/>
</dbReference>
<dbReference type="Gene3D" id="3.30.200.20">
    <property type="entry name" value="Phosphorylase Kinase, domain 1"/>
    <property type="match status" value="1"/>
</dbReference>
<evidence type="ECO:0000256" key="1">
    <source>
        <dbReference type="ARBA" id="ARBA00008791"/>
    </source>
</evidence>
<dbReference type="PANTHER" id="PTHR43289">
    <property type="entry name" value="MITOGEN-ACTIVATED PROTEIN KINASE KINASE KINASE 20-RELATED"/>
    <property type="match status" value="1"/>
</dbReference>